<feature type="non-terminal residue" evidence="1">
    <location>
        <position position="1"/>
    </location>
</feature>
<evidence type="ECO:0000313" key="2">
    <source>
        <dbReference type="Proteomes" id="UP000789570"/>
    </source>
</evidence>
<comment type="caution">
    <text evidence="1">The sequence shown here is derived from an EMBL/GenBank/DDBJ whole genome shotgun (WGS) entry which is preliminary data.</text>
</comment>
<name>A0A9N9JAU3_9GLOM</name>
<gene>
    <name evidence="1" type="ORF">FCALED_LOCUS17656</name>
</gene>
<proteinExistence type="predicted"/>
<reference evidence="1" key="1">
    <citation type="submission" date="2021-06" db="EMBL/GenBank/DDBJ databases">
        <authorList>
            <person name="Kallberg Y."/>
            <person name="Tangrot J."/>
            <person name="Rosling A."/>
        </authorList>
    </citation>
    <scope>NUCLEOTIDE SEQUENCE</scope>
    <source>
        <strain evidence="1">UK204</strain>
    </source>
</reference>
<feature type="non-terminal residue" evidence="1">
    <location>
        <position position="92"/>
    </location>
</feature>
<accession>A0A9N9JAU3</accession>
<sequence length="92" mass="10562">CGYNEHQEIQSSPPTRCEFISSVLHASDFQNIKQLESSFYMNKKKRTADEAFKAEDYDYLYGIVSNGIRKFFYYGTGGKSGTESESEGRYKT</sequence>
<dbReference type="EMBL" id="CAJVPQ010028426">
    <property type="protein sequence ID" value="CAG8773009.1"/>
    <property type="molecule type" value="Genomic_DNA"/>
</dbReference>
<dbReference type="AlphaFoldDB" id="A0A9N9JAU3"/>
<dbReference type="Proteomes" id="UP000789570">
    <property type="component" value="Unassembled WGS sequence"/>
</dbReference>
<dbReference type="OrthoDB" id="2404197at2759"/>
<evidence type="ECO:0000313" key="1">
    <source>
        <dbReference type="EMBL" id="CAG8773009.1"/>
    </source>
</evidence>
<keyword evidence="2" id="KW-1185">Reference proteome</keyword>
<protein>
    <submittedName>
        <fullName evidence="1">17894_t:CDS:1</fullName>
    </submittedName>
</protein>
<organism evidence="1 2">
    <name type="scientific">Funneliformis caledonium</name>
    <dbReference type="NCBI Taxonomy" id="1117310"/>
    <lineage>
        <taxon>Eukaryota</taxon>
        <taxon>Fungi</taxon>
        <taxon>Fungi incertae sedis</taxon>
        <taxon>Mucoromycota</taxon>
        <taxon>Glomeromycotina</taxon>
        <taxon>Glomeromycetes</taxon>
        <taxon>Glomerales</taxon>
        <taxon>Glomeraceae</taxon>
        <taxon>Funneliformis</taxon>
    </lineage>
</organism>